<name>A0AAE0ZZU6_9GAST</name>
<evidence type="ECO:0000313" key="3">
    <source>
        <dbReference type="Proteomes" id="UP001283361"/>
    </source>
</evidence>
<organism evidence="2 3">
    <name type="scientific">Elysia crispata</name>
    <name type="common">lettuce slug</name>
    <dbReference type="NCBI Taxonomy" id="231223"/>
    <lineage>
        <taxon>Eukaryota</taxon>
        <taxon>Metazoa</taxon>
        <taxon>Spiralia</taxon>
        <taxon>Lophotrochozoa</taxon>
        <taxon>Mollusca</taxon>
        <taxon>Gastropoda</taxon>
        <taxon>Heterobranchia</taxon>
        <taxon>Euthyneura</taxon>
        <taxon>Panpulmonata</taxon>
        <taxon>Sacoglossa</taxon>
        <taxon>Placobranchoidea</taxon>
        <taxon>Plakobranchidae</taxon>
        <taxon>Elysia</taxon>
    </lineage>
</organism>
<evidence type="ECO:0000313" key="2">
    <source>
        <dbReference type="EMBL" id="KAK3778353.1"/>
    </source>
</evidence>
<gene>
    <name evidence="2" type="ORF">RRG08_016817</name>
</gene>
<sequence>MQADEPYIKPSLVSVKSTRKIQFCGTSRDPGQIRLYEPFLPRSLTDKTIRLYEPFLPRSLPRPLLCFIIVSNEIYMYMEFDVGFFGGYKCVQVSFLVSTLCEIYLIVKGDVKLEPKLAEAEAPAHPLTACSTSWLTAHGYLVAPETRPGCYQNVSLQPSPPPSPVISRVSPIRQQVEIQQACGWLDGLYKLQKTLRHGIPNKLFPTHTQTHKHTHIYLFPEEQPPVLQDTALLILLLLLNSQHPAPTIYKAANCIESRTAITPVQSPHIGLLNRPHSRHEGPSRHQLLSNTK</sequence>
<feature type="region of interest" description="Disordered" evidence="1">
    <location>
        <begin position="269"/>
        <end position="292"/>
    </location>
</feature>
<proteinExistence type="predicted"/>
<protein>
    <submittedName>
        <fullName evidence="2">Uncharacterized protein</fullName>
    </submittedName>
</protein>
<reference evidence="2" key="1">
    <citation type="journal article" date="2023" name="G3 (Bethesda)">
        <title>A reference genome for the long-term kleptoplast-retaining sea slug Elysia crispata morphotype clarki.</title>
        <authorList>
            <person name="Eastman K.E."/>
            <person name="Pendleton A.L."/>
            <person name="Shaikh M.A."/>
            <person name="Suttiyut T."/>
            <person name="Ogas R."/>
            <person name="Tomko P."/>
            <person name="Gavelis G."/>
            <person name="Widhalm J.R."/>
            <person name="Wisecaver J.H."/>
        </authorList>
    </citation>
    <scope>NUCLEOTIDE SEQUENCE</scope>
    <source>
        <strain evidence="2">ECLA1</strain>
    </source>
</reference>
<evidence type="ECO:0000256" key="1">
    <source>
        <dbReference type="SAM" id="MobiDB-lite"/>
    </source>
</evidence>
<dbReference type="Proteomes" id="UP001283361">
    <property type="component" value="Unassembled WGS sequence"/>
</dbReference>
<dbReference type="AlphaFoldDB" id="A0AAE0ZZU6"/>
<accession>A0AAE0ZZU6</accession>
<dbReference type="EMBL" id="JAWDGP010002977">
    <property type="protein sequence ID" value="KAK3778353.1"/>
    <property type="molecule type" value="Genomic_DNA"/>
</dbReference>
<keyword evidence="3" id="KW-1185">Reference proteome</keyword>
<comment type="caution">
    <text evidence="2">The sequence shown here is derived from an EMBL/GenBank/DDBJ whole genome shotgun (WGS) entry which is preliminary data.</text>
</comment>